<evidence type="ECO:0000256" key="5">
    <source>
        <dbReference type="ARBA" id="ARBA00023002"/>
    </source>
</evidence>
<dbReference type="PANTHER" id="PTHR11082:SF31">
    <property type="entry name" value="TRNA-DIHYDROURIDINE(20A_20B) SYNTHASE [NAD(P)+]-LIKE"/>
    <property type="match status" value="1"/>
</dbReference>
<dbReference type="CDD" id="cd02801">
    <property type="entry name" value="DUS_like_FMN"/>
    <property type="match status" value="1"/>
</dbReference>
<protein>
    <recommendedName>
        <fullName evidence="6">DUS-like FMN-binding domain-containing protein</fullName>
    </recommendedName>
</protein>
<dbReference type="Gene3D" id="3.20.20.70">
    <property type="entry name" value="Aldolase class I"/>
    <property type="match status" value="1"/>
</dbReference>
<proteinExistence type="predicted"/>
<evidence type="ECO:0000256" key="4">
    <source>
        <dbReference type="ARBA" id="ARBA00022694"/>
    </source>
</evidence>
<keyword evidence="2" id="KW-0285">Flavoprotein</keyword>
<dbReference type="STRING" id="947166.A0A1D1VQL7"/>
<sequence length="357" mass="40630">MVKTSTANLVKNRQYFSVNIKGAPTVAPVSEHIDLLDIFAEKKPVLICAPMVEYSRVRFRNLVRRYGCDIAYSPMIIAEDFRDNRIQRIAEWETNEEDRNMIVQFGTRDPVAYADAAEIVYPYSNGVDLNCGCPQKWALRRKVGCCLLKSPELLQDMIRQLHNRLPDPKYSKSIKIRLDAGGDMRRTVDLCQKVEATGISWIAVHGRKPDAIVLKDQPVDYETIKLIKDSVRVPVVANGDAFNLADCHRIAAETGVDGIMAARGLLRNPTMFAGFDKTPFSVMREWIAMFEGDTDYLAWTECHHHLLRMLQPYISKEELGEFSGLLKHKETIVDFIKTKLPDFDTEFTQEEKGLVEG</sequence>
<name>A0A1D1VQL7_RAMVA</name>
<keyword evidence="3" id="KW-0288">FMN</keyword>
<dbReference type="Proteomes" id="UP000186922">
    <property type="component" value="Unassembled WGS sequence"/>
</dbReference>
<dbReference type="Pfam" id="PF01207">
    <property type="entry name" value="Dus"/>
    <property type="match status" value="1"/>
</dbReference>
<dbReference type="InterPro" id="IPR035587">
    <property type="entry name" value="DUS-like_FMN-bd"/>
</dbReference>
<dbReference type="PROSITE" id="PS01136">
    <property type="entry name" value="UPF0034"/>
    <property type="match status" value="1"/>
</dbReference>
<evidence type="ECO:0000256" key="3">
    <source>
        <dbReference type="ARBA" id="ARBA00022643"/>
    </source>
</evidence>
<comment type="cofactor">
    <cofactor evidence="1">
        <name>FMN</name>
        <dbReference type="ChEBI" id="CHEBI:58210"/>
    </cofactor>
</comment>
<evidence type="ECO:0000313" key="8">
    <source>
        <dbReference type="Proteomes" id="UP000186922"/>
    </source>
</evidence>
<dbReference type="InterPro" id="IPR018517">
    <property type="entry name" value="tRNA_hU_synthase_CS"/>
</dbReference>
<keyword evidence="5" id="KW-0560">Oxidoreductase</keyword>
<gene>
    <name evidence="7" type="primary">RvY_13693-1</name>
    <name evidence="7" type="synonym">RvY_13693.1</name>
    <name evidence="7" type="ORF">RvY_13693</name>
</gene>
<organism evidence="7 8">
    <name type="scientific">Ramazzottius varieornatus</name>
    <name type="common">Water bear</name>
    <name type="synonym">Tardigrade</name>
    <dbReference type="NCBI Taxonomy" id="947166"/>
    <lineage>
        <taxon>Eukaryota</taxon>
        <taxon>Metazoa</taxon>
        <taxon>Ecdysozoa</taxon>
        <taxon>Tardigrada</taxon>
        <taxon>Eutardigrada</taxon>
        <taxon>Parachela</taxon>
        <taxon>Hypsibioidea</taxon>
        <taxon>Ramazzottiidae</taxon>
        <taxon>Ramazzottius</taxon>
    </lineage>
</organism>
<reference evidence="7 8" key="1">
    <citation type="journal article" date="2016" name="Nat. Commun.">
        <title>Extremotolerant tardigrade genome and improved radiotolerance of human cultured cells by tardigrade-unique protein.</title>
        <authorList>
            <person name="Hashimoto T."/>
            <person name="Horikawa D.D."/>
            <person name="Saito Y."/>
            <person name="Kuwahara H."/>
            <person name="Kozuka-Hata H."/>
            <person name="Shin-I T."/>
            <person name="Minakuchi Y."/>
            <person name="Ohishi K."/>
            <person name="Motoyama A."/>
            <person name="Aizu T."/>
            <person name="Enomoto A."/>
            <person name="Kondo K."/>
            <person name="Tanaka S."/>
            <person name="Hara Y."/>
            <person name="Koshikawa S."/>
            <person name="Sagara H."/>
            <person name="Miura T."/>
            <person name="Yokobori S."/>
            <person name="Miyagawa K."/>
            <person name="Suzuki Y."/>
            <person name="Kubo T."/>
            <person name="Oyama M."/>
            <person name="Kohara Y."/>
            <person name="Fujiyama A."/>
            <person name="Arakawa K."/>
            <person name="Katayama T."/>
            <person name="Toyoda A."/>
            <person name="Kunieda T."/>
        </authorList>
    </citation>
    <scope>NUCLEOTIDE SEQUENCE [LARGE SCALE GENOMIC DNA]</scope>
    <source>
        <strain evidence="7 8">YOKOZUNA-1</strain>
    </source>
</reference>
<evidence type="ECO:0000256" key="2">
    <source>
        <dbReference type="ARBA" id="ARBA00022630"/>
    </source>
</evidence>
<dbReference type="AlphaFoldDB" id="A0A1D1VQL7"/>
<dbReference type="PANTHER" id="PTHR11082">
    <property type="entry name" value="TRNA-DIHYDROURIDINE SYNTHASE"/>
    <property type="match status" value="1"/>
</dbReference>
<evidence type="ECO:0000259" key="6">
    <source>
        <dbReference type="Pfam" id="PF01207"/>
    </source>
</evidence>
<keyword evidence="8" id="KW-1185">Reference proteome</keyword>
<evidence type="ECO:0000313" key="7">
    <source>
        <dbReference type="EMBL" id="GAV03241.1"/>
    </source>
</evidence>
<dbReference type="OrthoDB" id="9977870at2759"/>
<dbReference type="SUPFAM" id="SSF51395">
    <property type="entry name" value="FMN-linked oxidoreductases"/>
    <property type="match status" value="1"/>
</dbReference>
<dbReference type="InterPro" id="IPR013785">
    <property type="entry name" value="Aldolase_TIM"/>
</dbReference>
<dbReference type="EMBL" id="BDGG01000009">
    <property type="protein sequence ID" value="GAV03241.1"/>
    <property type="molecule type" value="Genomic_DNA"/>
</dbReference>
<keyword evidence="4" id="KW-0819">tRNA processing</keyword>
<evidence type="ECO:0000256" key="1">
    <source>
        <dbReference type="ARBA" id="ARBA00001917"/>
    </source>
</evidence>
<accession>A0A1D1VQL7</accession>
<dbReference type="GO" id="GO:0017150">
    <property type="term" value="F:tRNA dihydrouridine synthase activity"/>
    <property type="evidence" value="ECO:0007669"/>
    <property type="project" value="InterPro"/>
</dbReference>
<feature type="domain" description="DUS-like FMN-binding" evidence="6">
    <location>
        <begin position="48"/>
        <end position="280"/>
    </location>
</feature>
<dbReference type="GO" id="GO:0050660">
    <property type="term" value="F:flavin adenine dinucleotide binding"/>
    <property type="evidence" value="ECO:0007669"/>
    <property type="project" value="InterPro"/>
</dbReference>
<comment type="caution">
    <text evidence="7">The sequence shown here is derived from an EMBL/GenBank/DDBJ whole genome shotgun (WGS) entry which is preliminary data.</text>
</comment>